<comment type="caution">
    <text evidence="1">The sequence shown here is derived from an EMBL/GenBank/DDBJ whole genome shotgun (WGS) entry which is preliminary data.</text>
</comment>
<dbReference type="AlphaFoldDB" id="A0A139BRW1"/>
<reference evidence="1 2" key="2">
    <citation type="submission" date="2016-03" db="EMBL/GenBank/DDBJ databases">
        <title>New uncultured bacterium of the family Gallionellaceae from acid mine drainage: description and reconstruction of genome based on metagenomic analysis of microbial community.</title>
        <authorList>
            <person name="Kadnikov V."/>
            <person name="Ivasenko D."/>
            <person name="Beletsky A."/>
            <person name="Mardanov A."/>
            <person name="Danilova E."/>
            <person name="Pimenov N."/>
            <person name="Karnachuk O."/>
            <person name="Ravin N."/>
        </authorList>
    </citation>
    <scope>NUCLEOTIDE SEQUENCE [LARGE SCALE GENOMIC DNA]</scope>
    <source>
        <strain evidence="1">ShG14-8</strain>
    </source>
</reference>
<name>A0A139BRW1_9PROT</name>
<gene>
    <name evidence="1" type="ORF">AWT59_2440</name>
</gene>
<protein>
    <submittedName>
        <fullName evidence="1">Uncharacterized protein</fullName>
    </submittedName>
</protein>
<organism evidence="1 2">
    <name type="scientific">Candidatus Gallionella acididurans</name>
    <dbReference type="NCBI Taxonomy" id="1796491"/>
    <lineage>
        <taxon>Bacteria</taxon>
        <taxon>Pseudomonadati</taxon>
        <taxon>Pseudomonadota</taxon>
        <taxon>Betaproteobacteria</taxon>
        <taxon>Nitrosomonadales</taxon>
        <taxon>Gallionellaceae</taxon>
        <taxon>Gallionella</taxon>
    </lineage>
</organism>
<dbReference type="EMBL" id="LSLI01000075">
    <property type="protein sequence ID" value="KXS31435.1"/>
    <property type="molecule type" value="Genomic_DNA"/>
</dbReference>
<sequence>MNTNCRQCEHFVFDPKELETILPGLNIVSSAYGSVRADTAYCKSKDIFLTPALACHAFKLLPSPTIRKN</sequence>
<accession>A0A139BRW1</accession>
<proteinExistence type="predicted"/>
<dbReference type="Proteomes" id="UP000070578">
    <property type="component" value="Unassembled WGS sequence"/>
</dbReference>
<evidence type="ECO:0000313" key="2">
    <source>
        <dbReference type="Proteomes" id="UP000070578"/>
    </source>
</evidence>
<reference evidence="1 2" key="1">
    <citation type="submission" date="2016-02" db="EMBL/GenBank/DDBJ databases">
        <authorList>
            <person name="Wen L."/>
            <person name="He K."/>
            <person name="Yang H."/>
        </authorList>
    </citation>
    <scope>NUCLEOTIDE SEQUENCE [LARGE SCALE GENOMIC DNA]</scope>
    <source>
        <strain evidence="1">ShG14-8</strain>
    </source>
</reference>
<evidence type="ECO:0000313" key="1">
    <source>
        <dbReference type="EMBL" id="KXS31435.1"/>
    </source>
</evidence>